<sequence length="485" mass="54148">MSNSENLSASRSLSVEKIGGTSMSAYEAVRDNIILYPENRYNRVFVVSAYGGITNYLLEHKKTGEPGVYGLFARGDDMHAWQESLETLRAELLKINAELFSDGEQLKHANAFIDERITDTREVLINLHEICSHGHFELREHLLTVRELLASIGEAHSAYNLAELLKNHGVNSVLVDLSGWDVKEKMPLDEHITTAFADIDFTTTLPIVTGYAHCSENLISTFDRGYSEMTFSRIAVMLKATEAVIHKEFHLSSADPRLVGEDNAVPIGKTSYDIADQLANLGMEAIHPRAGKGLRQAEIPLRIMNTFEPDHHGTLITADYKAAEPRVEIIAGMESLLAVEIFDQEMMNQQADYETQILKITKRLNCQVVSKDFNANTITLYIDGSLKKISRATVQFEELFPSAQITTSKLCMVSAMGSNMRVKGLLAKAIQSLADQDINIEAMHQNTRQVEMQIFVDAEHYPTAVKALHQKLIEVHNHGNAIAKH</sequence>
<dbReference type="RefSeq" id="WP_208150557.1">
    <property type="nucleotide sequence ID" value="NZ_JAGETV010000021.1"/>
</dbReference>
<dbReference type="Pfam" id="PF22468">
    <property type="entry name" value="ACT_9"/>
    <property type="match status" value="1"/>
</dbReference>
<evidence type="ECO:0000313" key="10">
    <source>
        <dbReference type="Proteomes" id="UP000664835"/>
    </source>
</evidence>
<dbReference type="InterPro" id="IPR002912">
    <property type="entry name" value="ACT_dom"/>
</dbReference>
<dbReference type="InterPro" id="IPR054352">
    <property type="entry name" value="ACT_Aspartokinase"/>
</dbReference>
<protein>
    <recommendedName>
        <fullName evidence="2">aspartate kinase</fullName>
        <ecNumber evidence="2">2.7.2.4</ecNumber>
    </recommendedName>
</protein>
<dbReference type="Gene3D" id="3.30.2130.10">
    <property type="entry name" value="VC0802-like"/>
    <property type="match status" value="1"/>
</dbReference>
<dbReference type="InterPro" id="IPR036393">
    <property type="entry name" value="AceGlu_kinase-like_sf"/>
</dbReference>
<dbReference type="NCBIfam" id="NF006614">
    <property type="entry name" value="PRK09181.1"/>
    <property type="match status" value="1"/>
</dbReference>
<dbReference type="EC" id="2.7.2.4" evidence="2"/>
<dbReference type="Pfam" id="PF00696">
    <property type="entry name" value="AA_kinase"/>
    <property type="match status" value="1"/>
</dbReference>
<evidence type="ECO:0000256" key="7">
    <source>
        <dbReference type="ARBA" id="ARBA00047872"/>
    </source>
</evidence>
<dbReference type="SUPFAM" id="SSF55021">
    <property type="entry name" value="ACT-like"/>
    <property type="match status" value="1"/>
</dbReference>
<evidence type="ECO:0000256" key="1">
    <source>
        <dbReference type="ARBA" id="ARBA00010122"/>
    </source>
</evidence>
<comment type="similarity">
    <text evidence="1">Belongs to the aspartokinase family.</text>
</comment>
<evidence type="ECO:0000259" key="8">
    <source>
        <dbReference type="PROSITE" id="PS51671"/>
    </source>
</evidence>
<evidence type="ECO:0000256" key="5">
    <source>
        <dbReference type="ARBA" id="ARBA00022777"/>
    </source>
</evidence>
<keyword evidence="4" id="KW-0547">Nucleotide-binding</keyword>
<comment type="caution">
    <text evidence="9">The sequence shown here is derived from an EMBL/GenBank/DDBJ whole genome shotgun (WGS) entry which is preliminary data.</text>
</comment>
<dbReference type="PANTHER" id="PTHR21499:SF3">
    <property type="entry name" value="ASPARTOKINASE"/>
    <property type="match status" value="1"/>
</dbReference>
<proteinExistence type="inferred from homology"/>
<name>A0ABS3Q6I2_9GAMM</name>
<dbReference type="Gene3D" id="3.40.1160.10">
    <property type="entry name" value="Acetylglutamate kinase-like"/>
    <property type="match status" value="1"/>
</dbReference>
<dbReference type="PANTHER" id="PTHR21499">
    <property type="entry name" value="ASPARTATE KINASE"/>
    <property type="match status" value="1"/>
</dbReference>
<dbReference type="Proteomes" id="UP000664835">
    <property type="component" value="Unassembled WGS sequence"/>
</dbReference>
<feature type="domain" description="ACT" evidence="8">
    <location>
        <begin position="414"/>
        <end position="485"/>
    </location>
</feature>
<evidence type="ECO:0000256" key="2">
    <source>
        <dbReference type="ARBA" id="ARBA00013059"/>
    </source>
</evidence>
<dbReference type="GO" id="GO:0004072">
    <property type="term" value="F:aspartate kinase activity"/>
    <property type="evidence" value="ECO:0007669"/>
    <property type="project" value="UniProtKB-EC"/>
</dbReference>
<organism evidence="9 10">
    <name type="scientific">Thiomicrorhabdus marina</name>
    <dbReference type="NCBI Taxonomy" id="2818442"/>
    <lineage>
        <taxon>Bacteria</taxon>
        <taxon>Pseudomonadati</taxon>
        <taxon>Pseudomonadota</taxon>
        <taxon>Gammaproteobacteria</taxon>
        <taxon>Thiotrichales</taxon>
        <taxon>Piscirickettsiaceae</taxon>
        <taxon>Thiomicrorhabdus</taxon>
    </lineage>
</organism>
<comment type="catalytic activity">
    <reaction evidence="7">
        <text>L-aspartate + ATP = 4-phospho-L-aspartate + ADP</text>
        <dbReference type="Rhea" id="RHEA:23776"/>
        <dbReference type="ChEBI" id="CHEBI:29991"/>
        <dbReference type="ChEBI" id="CHEBI:30616"/>
        <dbReference type="ChEBI" id="CHEBI:57535"/>
        <dbReference type="ChEBI" id="CHEBI:456216"/>
        <dbReference type="EC" id="2.7.2.4"/>
    </reaction>
</comment>
<dbReference type="EMBL" id="JAGETV010000021">
    <property type="protein sequence ID" value="MBO1927943.1"/>
    <property type="molecule type" value="Genomic_DNA"/>
</dbReference>
<gene>
    <name evidence="9" type="ORF">J3998_10180</name>
</gene>
<accession>A0ABS3Q6I2</accession>
<evidence type="ECO:0000256" key="3">
    <source>
        <dbReference type="ARBA" id="ARBA00022679"/>
    </source>
</evidence>
<keyword evidence="6" id="KW-0067">ATP-binding</keyword>
<keyword evidence="3 9" id="KW-0808">Transferase</keyword>
<dbReference type="SUPFAM" id="SSF53633">
    <property type="entry name" value="Carbamate kinase-like"/>
    <property type="match status" value="1"/>
</dbReference>
<dbReference type="InterPro" id="IPR001048">
    <property type="entry name" value="Asp/Glu/Uridylate_kinase"/>
</dbReference>
<evidence type="ECO:0000256" key="6">
    <source>
        <dbReference type="ARBA" id="ARBA00022840"/>
    </source>
</evidence>
<keyword evidence="10" id="KW-1185">Reference proteome</keyword>
<keyword evidence="5 9" id="KW-0418">Kinase</keyword>
<evidence type="ECO:0000256" key="4">
    <source>
        <dbReference type="ARBA" id="ARBA00022741"/>
    </source>
</evidence>
<reference evidence="9 10" key="1">
    <citation type="submission" date="2021-03" db="EMBL/GenBank/DDBJ databases">
        <title>Thiomicrorhabdus sp.nov.,novel sulfur-oxidizing bacteria isolated from coastal sediment.</title>
        <authorList>
            <person name="Liu X."/>
        </authorList>
    </citation>
    <scope>NUCLEOTIDE SEQUENCE [LARGE SCALE GENOMIC DNA]</scope>
    <source>
        <strain evidence="9 10">6S2-11</strain>
    </source>
</reference>
<dbReference type="InterPro" id="IPR045865">
    <property type="entry name" value="ACT-like_dom_sf"/>
</dbReference>
<dbReference type="PROSITE" id="PS51671">
    <property type="entry name" value="ACT"/>
    <property type="match status" value="1"/>
</dbReference>
<evidence type="ECO:0000313" key="9">
    <source>
        <dbReference type="EMBL" id="MBO1927943.1"/>
    </source>
</evidence>